<feature type="compositionally biased region" description="Polar residues" evidence="1">
    <location>
        <begin position="168"/>
        <end position="180"/>
    </location>
</feature>
<dbReference type="EMBL" id="CAJA01000355">
    <property type="protein sequence ID" value="CCH74265.1"/>
    <property type="molecule type" value="Genomic_DNA"/>
</dbReference>
<dbReference type="RefSeq" id="WP_048699666.1">
    <property type="nucleotide sequence ID" value="NZ_HG764815.1"/>
</dbReference>
<evidence type="ECO:0000256" key="1">
    <source>
        <dbReference type="SAM" id="MobiDB-lite"/>
    </source>
</evidence>
<dbReference type="STRING" id="1193182.BN11_4180002"/>
<comment type="caution">
    <text evidence="2">The sequence shown here is derived from an EMBL/GenBank/DDBJ whole genome shotgun (WGS) entry which is preliminary data.</text>
</comment>
<gene>
    <name evidence="2" type="ORF">BN11_4180002</name>
</gene>
<evidence type="ECO:0008006" key="4">
    <source>
        <dbReference type="Google" id="ProtNLM"/>
    </source>
</evidence>
<protein>
    <recommendedName>
        <fullName evidence="4">ROK family protein</fullName>
    </recommendedName>
</protein>
<evidence type="ECO:0000313" key="2">
    <source>
        <dbReference type="EMBL" id="CCH74265.1"/>
    </source>
</evidence>
<reference evidence="2 3" key="1">
    <citation type="journal article" date="2013" name="ISME J.">
        <title>A metabolic model for members of the genus Tetrasphaera involved in enhanced biological phosphorus removal.</title>
        <authorList>
            <person name="Kristiansen R."/>
            <person name="Nguyen H.T.T."/>
            <person name="Saunders A.M."/>
            <person name="Nielsen J.L."/>
            <person name="Wimmer R."/>
            <person name="Le V.Q."/>
            <person name="McIlroy S.J."/>
            <person name="Petrovski S."/>
            <person name="Seviour R.J."/>
            <person name="Calteau A."/>
            <person name="Nielsen K.L."/>
            <person name="Nielsen P.H."/>
        </authorList>
    </citation>
    <scope>NUCLEOTIDE SEQUENCE [LARGE SCALE GENOMIC DNA]</scope>
    <source>
        <strain evidence="2 3">Ben110</strain>
    </source>
</reference>
<dbReference type="InterPro" id="IPR036388">
    <property type="entry name" value="WH-like_DNA-bd_sf"/>
</dbReference>
<proteinExistence type="predicted"/>
<accession>W6JZU9</accession>
<organism evidence="2 3">
    <name type="scientific">Nostocoides australiense Ben110</name>
    <dbReference type="NCBI Taxonomy" id="1193182"/>
    <lineage>
        <taxon>Bacteria</taxon>
        <taxon>Bacillati</taxon>
        <taxon>Actinomycetota</taxon>
        <taxon>Actinomycetes</taxon>
        <taxon>Micrococcales</taxon>
        <taxon>Intrasporangiaceae</taxon>
        <taxon>Nostocoides</taxon>
    </lineage>
</organism>
<feature type="region of interest" description="Disordered" evidence="1">
    <location>
        <begin position="168"/>
        <end position="220"/>
    </location>
</feature>
<dbReference type="Gene3D" id="1.10.10.10">
    <property type="entry name" value="Winged helix-like DNA-binding domain superfamily/Winged helix DNA-binding domain"/>
    <property type="match status" value="1"/>
</dbReference>
<dbReference type="SUPFAM" id="SSF46785">
    <property type="entry name" value="Winged helix' DNA-binding domain"/>
    <property type="match status" value="1"/>
</dbReference>
<evidence type="ECO:0000313" key="3">
    <source>
        <dbReference type="Proteomes" id="UP000035763"/>
    </source>
</evidence>
<dbReference type="Proteomes" id="UP000035763">
    <property type="component" value="Unassembled WGS sequence"/>
</dbReference>
<name>W6JZU9_9MICO</name>
<keyword evidence="3" id="KW-1185">Reference proteome</keyword>
<dbReference type="AlphaFoldDB" id="W6JZU9"/>
<feature type="compositionally biased region" description="Polar residues" evidence="1">
    <location>
        <begin position="210"/>
        <end position="220"/>
    </location>
</feature>
<dbReference type="InterPro" id="IPR036390">
    <property type="entry name" value="WH_DNA-bd_sf"/>
</dbReference>
<sequence length="220" mass="24254">MVSSTPEVRQLNRERIRRELHVRKTCTKAEMAAWTGLSVSTCNTILNEMRADGEIIRTSQEDGYVGRPASRFEYNADYLHVLVVYVVTEHGENTVAFAVADALGQVRLSEQRHPDAITYSVIEELIAEQLATDELIRGIALGIPGVARDGVVEDCDVDALVVIADPLNSPSSPGRSSQAARRSDWPIRVPRRRKQPSGWRGPSPAGTRYCASTGTRARRA</sequence>